<keyword evidence="1" id="KW-0732">Signal</keyword>
<evidence type="ECO:0000313" key="2">
    <source>
        <dbReference type="EMBL" id="KFG33357.1"/>
    </source>
</evidence>
<gene>
    <name evidence="2" type="ORF">TGP89_290000</name>
</gene>
<evidence type="ECO:0000256" key="1">
    <source>
        <dbReference type="SAM" id="SignalP"/>
    </source>
</evidence>
<dbReference type="Proteomes" id="UP000028828">
    <property type="component" value="Unassembled WGS sequence"/>
</dbReference>
<sequence>MAFTSPSSSRAAFLLLVSLSTFASVSNFAVRFEAAAAPADNSGTVTSTTTQAPLEVACSAPVHQQACTLDLTTGATGKFQCSNALPDSKFSKAYTSDGSVVNIPDIVPGAIVTKTGTSGSIQIPDSFYGRACFALTCSEIDSTPIQQSSGNPDSATAMKLIRYTLMVRVNGGTSDCADEPSLLPSSRTN</sequence>
<organism evidence="2 3">
    <name type="scientific">Toxoplasma gondii p89</name>
    <dbReference type="NCBI Taxonomy" id="943119"/>
    <lineage>
        <taxon>Eukaryota</taxon>
        <taxon>Sar</taxon>
        <taxon>Alveolata</taxon>
        <taxon>Apicomplexa</taxon>
        <taxon>Conoidasida</taxon>
        <taxon>Coccidia</taxon>
        <taxon>Eucoccidiorida</taxon>
        <taxon>Eimeriorina</taxon>
        <taxon>Sarcocystidae</taxon>
        <taxon>Toxoplasma</taxon>
    </lineage>
</organism>
<feature type="chain" id="PRO_5001808325" evidence="1">
    <location>
        <begin position="28"/>
        <end position="189"/>
    </location>
</feature>
<reference evidence="2 3" key="1">
    <citation type="submission" date="2014-03" db="EMBL/GenBank/DDBJ databases">
        <authorList>
            <person name="Sibley D."/>
            <person name="Venepally P."/>
            <person name="Karamycheva S."/>
            <person name="Hadjithomas M."/>
            <person name="Khan A."/>
            <person name="Brunk B."/>
            <person name="Roos D."/>
            <person name="Caler E."/>
            <person name="Lorenzi H."/>
        </authorList>
    </citation>
    <scope>NUCLEOTIDE SEQUENCE [LARGE SCALE GENOMIC DNA]</scope>
    <source>
        <strain evidence="3">p89</strain>
    </source>
</reference>
<dbReference type="OrthoDB" id="333102at2759"/>
<dbReference type="AlphaFoldDB" id="A0A086JMI9"/>
<comment type="caution">
    <text evidence="2">The sequence shown here is derived from an EMBL/GenBank/DDBJ whole genome shotgun (WGS) entry which is preliminary data.</text>
</comment>
<protein>
    <submittedName>
        <fullName evidence="2">Uncharacterized protein</fullName>
    </submittedName>
</protein>
<feature type="signal peptide" evidence="1">
    <location>
        <begin position="1"/>
        <end position="27"/>
    </location>
</feature>
<evidence type="ECO:0000313" key="3">
    <source>
        <dbReference type="Proteomes" id="UP000028828"/>
    </source>
</evidence>
<accession>A0A086JMI9</accession>
<proteinExistence type="predicted"/>
<name>A0A086JMI9_TOXGO</name>
<dbReference type="EMBL" id="AEYI02001769">
    <property type="protein sequence ID" value="KFG33357.1"/>
    <property type="molecule type" value="Genomic_DNA"/>
</dbReference>
<dbReference type="VEuPathDB" id="ToxoDB:TGP89_290000"/>